<evidence type="ECO:0000313" key="1">
    <source>
        <dbReference type="EMBL" id="KAK5074468.1"/>
    </source>
</evidence>
<dbReference type="Gene3D" id="3.40.50.1820">
    <property type="entry name" value="alpha/beta hydrolase"/>
    <property type="match status" value="1"/>
</dbReference>
<protein>
    <recommendedName>
        <fullName evidence="3">AB hydrolase-1 domain-containing protein</fullName>
    </recommendedName>
</protein>
<dbReference type="InterPro" id="IPR052897">
    <property type="entry name" value="Sec-Metab_Biosynth_Hydrolase"/>
</dbReference>
<dbReference type="SUPFAM" id="SSF53474">
    <property type="entry name" value="alpha/beta-Hydrolases"/>
    <property type="match status" value="1"/>
</dbReference>
<dbReference type="InterPro" id="IPR029058">
    <property type="entry name" value="AB_hydrolase_fold"/>
</dbReference>
<dbReference type="PANTHER" id="PTHR37017:SF13">
    <property type="entry name" value="AB HYDROLASE-1 DOMAIN-CONTAINING PROTEIN"/>
    <property type="match status" value="1"/>
</dbReference>
<dbReference type="EMBL" id="JAVRRG010000287">
    <property type="protein sequence ID" value="KAK5074468.1"/>
    <property type="molecule type" value="Genomic_DNA"/>
</dbReference>
<accession>A0ABR0JUP6</accession>
<sequence length="246" mass="27338">MTQALTFKPTILWVNGSFSPASFYTTMAENVRSQGYEIVVDALPSFSRAPPEQPATMAEDAAHFHDIAEKLADQGKGIVMVMHSPVQDGAERSRQARGIIRLVYFTCVVPEVGVSLRELLLGDDLPWLTIRDDGFMQQVPEEAAGPTFSDLPKEEGIEWCRKMPLHSVASFEGKLTYPGYKYVWSSWIFCEKDQILIPDFQRSCIELIEKESGKEVDVYSLAVPHCPNISAPMRLANVVVKAVAAA</sequence>
<dbReference type="PANTHER" id="PTHR37017">
    <property type="entry name" value="AB HYDROLASE-1 DOMAIN-CONTAINING PROTEIN-RELATED"/>
    <property type="match status" value="1"/>
</dbReference>
<reference evidence="1 2" key="1">
    <citation type="submission" date="2023-08" db="EMBL/GenBank/DDBJ databases">
        <title>Black Yeasts Isolated from many extreme environments.</title>
        <authorList>
            <person name="Coleine C."/>
            <person name="Stajich J.E."/>
            <person name="Selbmann L."/>
        </authorList>
    </citation>
    <scope>NUCLEOTIDE SEQUENCE [LARGE SCALE GENOMIC DNA]</scope>
    <source>
        <strain evidence="1 2">CCFEE 5885</strain>
    </source>
</reference>
<name>A0ABR0JUP6_9EURO</name>
<gene>
    <name evidence="1" type="ORF">LTR24_010204</name>
</gene>
<evidence type="ECO:0000313" key="2">
    <source>
        <dbReference type="Proteomes" id="UP001345013"/>
    </source>
</evidence>
<keyword evidence="2" id="KW-1185">Reference proteome</keyword>
<dbReference type="Proteomes" id="UP001345013">
    <property type="component" value="Unassembled WGS sequence"/>
</dbReference>
<proteinExistence type="predicted"/>
<evidence type="ECO:0008006" key="3">
    <source>
        <dbReference type="Google" id="ProtNLM"/>
    </source>
</evidence>
<organism evidence="1 2">
    <name type="scientific">Lithohypha guttulata</name>
    <dbReference type="NCBI Taxonomy" id="1690604"/>
    <lineage>
        <taxon>Eukaryota</taxon>
        <taxon>Fungi</taxon>
        <taxon>Dikarya</taxon>
        <taxon>Ascomycota</taxon>
        <taxon>Pezizomycotina</taxon>
        <taxon>Eurotiomycetes</taxon>
        <taxon>Chaetothyriomycetidae</taxon>
        <taxon>Chaetothyriales</taxon>
        <taxon>Trichomeriaceae</taxon>
        <taxon>Lithohypha</taxon>
    </lineage>
</organism>
<comment type="caution">
    <text evidence="1">The sequence shown here is derived from an EMBL/GenBank/DDBJ whole genome shotgun (WGS) entry which is preliminary data.</text>
</comment>